<keyword evidence="5 7" id="KW-0804">Transcription</keyword>
<dbReference type="InterPro" id="IPR017757">
    <property type="entry name" value="Tscrpt_rep_BetI"/>
</dbReference>
<dbReference type="InterPro" id="IPR050109">
    <property type="entry name" value="HTH-type_TetR-like_transc_reg"/>
</dbReference>
<comment type="function">
    <text evidence="7">Repressor involved in choline regulation of the bet genes.</text>
</comment>
<dbReference type="Proteomes" id="UP001597327">
    <property type="component" value="Unassembled WGS sequence"/>
</dbReference>
<dbReference type="NCBIfam" id="NF001978">
    <property type="entry name" value="PRK00767.1"/>
    <property type="match status" value="1"/>
</dbReference>
<dbReference type="PANTHER" id="PTHR30055:SF234">
    <property type="entry name" value="HTH-TYPE TRANSCRIPTIONAL REGULATOR BETI"/>
    <property type="match status" value="1"/>
</dbReference>
<dbReference type="Gene3D" id="1.10.357.10">
    <property type="entry name" value="Tetracycline Repressor, domain 2"/>
    <property type="match status" value="1"/>
</dbReference>
<evidence type="ECO:0000256" key="6">
    <source>
        <dbReference type="ARBA" id="ARBA00024936"/>
    </source>
</evidence>
<dbReference type="InterPro" id="IPR001647">
    <property type="entry name" value="HTH_TetR"/>
</dbReference>
<sequence length="203" mass="22520">MPRIGMEGERRKTLIDATISAIHDRGFFEVTLAEIARRAGVSSGLALHYFGSKDQLLAATMRHMLKDLQDGIRDELKRAHTPRARVSAIIAGNFSAEQFRDATIAAWLAFYVQSRSHAGNRRLLQIYARRLASNLAHNLKSFMAAPAARKVAEGTASMIDGVWIRQSLREGKTDRLAAIAMVEEYVETQIAIHRATALTPPQP</sequence>
<dbReference type="Pfam" id="PF00440">
    <property type="entry name" value="TetR_N"/>
    <property type="match status" value="1"/>
</dbReference>
<evidence type="ECO:0000256" key="5">
    <source>
        <dbReference type="ARBA" id="ARBA00023163"/>
    </source>
</evidence>
<dbReference type="HAMAP" id="MF_00768">
    <property type="entry name" value="HTH_type_BetI"/>
    <property type="match status" value="1"/>
</dbReference>
<evidence type="ECO:0000256" key="4">
    <source>
        <dbReference type="ARBA" id="ARBA00023125"/>
    </source>
</evidence>
<dbReference type="Pfam" id="PF13977">
    <property type="entry name" value="TetR_C_6"/>
    <property type="match status" value="1"/>
</dbReference>
<proteinExistence type="inferred from homology"/>
<evidence type="ECO:0000256" key="7">
    <source>
        <dbReference type="HAMAP-Rule" id="MF_00768"/>
    </source>
</evidence>
<evidence type="ECO:0000256" key="1">
    <source>
        <dbReference type="ARBA" id="ARBA00004719"/>
    </source>
</evidence>
<evidence type="ECO:0000313" key="10">
    <source>
        <dbReference type="EMBL" id="MFD1695424.1"/>
    </source>
</evidence>
<dbReference type="PANTHER" id="PTHR30055">
    <property type="entry name" value="HTH-TYPE TRANSCRIPTIONAL REGULATOR RUTR"/>
    <property type="match status" value="1"/>
</dbReference>
<dbReference type="PRINTS" id="PR00455">
    <property type="entry name" value="HTHTETR"/>
</dbReference>
<dbReference type="EMBL" id="JBHUFA010000001">
    <property type="protein sequence ID" value="MFD1695424.1"/>
    <property type="molecule type" value="Genomic_DNA"/>
</dbReference>
<comment type="pathway">
    <text evidence="1 7">Amine and polyamine biosynthesis; betaine biosynthesis via choline pathway [regulation].</text>
</comment>
<keyword evidence="2 7" id="KW-0678">Repressor</keyword>
<dbReference type="RefSeq" id="WP_149890840.1">
    <property type="nucleotide sequence ID" value="NZ_JBHUFA010000001.1"/>
</dbReference>
<organism evidence="10 11">
    <name type="scientific">Roseibium aestuarii</name>
    <dbReference type="NCBI Taxonomy" id="2600299"/>
    <lineage>
        <taxon>Bacteria</taxon>
        <taxon>Pseudomonadati</taxon>
        <taxon>Pseudomonadota</taxon>
        <taxon>Alphaproteobacteria</taxon>
        <taxon>Hyphomicrobiales</taxon>
        <taxon>Stappiaceae</taxon>
        <taxon>Roseibium</taxon>
    </lineage>
</organism>
<dbReference type="PROSITE" id="PS50977">
    <property type="entry name" value="HTH_TETR_2"/>
    <property type="match status" value="1"/>
</dbReference>
<evidence type="ECO:0000256" key="3">
    <source>
        <dbReference type="ARBA" id="ARBA00023015"/>
    </source>
</evidence>
<evidence type="ECO:0000256" key="2">
    <source>
        <dbReference type="ARBA" id="ARBA00022491"/>
    </source>
</evidence>
<comment type="caution">
    <text evidence="10">The sequence shown here is derived from an EMBL/GenBank/DDBJ whole genome shotgun (WGS) entry which is preliminary data.</text>
</comment>
<reference evidence="11" key="1">
    <citation type="journal article" date="2019" name="Int. J. Syst. Evol. Microbiol.">
        <title>The Global Catalogue of Microorganisms (GCM) 10K type strain sequencing project: providing services to taxonomists for standard genome sequencing and annotation.</title>
        <authorList>
            <consortium name="The Broad Institute Genomics Platform"/>
            <consortium name="The Broad Institute Genome Sequencing Center for Infectious Disease"/>
            <person name="Wu L."/>
            <person name="Ma J."/>
        </authorList>
    </citation>
    <scope>NUCLEOTIDE SEQUENCE [LARGE SCALE GENOMIC DNA]</scope>
    <source>
        <strain evidence="11">JCM 3369</strain>
    </source>
</reference>
<dbReference type="SUPFAM" id="SSF48498">
    <property type="entry name" value="Tetracyclin repressor-like, C-terminal domain"/>
    <property type="match status" value="1"/>
</dbReference>
<dbReference type="SUPFAM" id="SSF46689">
    <property type="entry name" value="Homeodomain-like"/>
    <property type="match status" value="1"/>
</dbReference>
<feature type="domain" description="HTH tetR-type" evidence="9">
    <location>
        <begin position="8"/>
        <end position="68"/>
    </location>
</feature>
<keyword evidence="3 7" id="KW-0805">Transcription regulation</keyword>
<dbReference type="NCBIfam" id="TIGR03384">
    <property type="entry name" value="betaine_BetI"/>
    <property type="match status" value="1"/>
</dbReference>
<evidence type="ECO:0000259" key="9">
    <source>
        <dbReference type="PROSITE" id="PS50977"/>
    </source>
</evidence>
<gene>
    <name evidence="7 10" type="primary">betI</name>
    <name evidence="10" type="ORF">ACFSC7_07835</name>
</gene>
<comment type="function">
    <text evidence="6">Repressor involved in the biosynthesis of the osmoprotectant glycine betaine. It represses transcription of the choline transporter BetT and the genes of BetAB involved in the synthesis of glycine betaine.</text>
</comment>
<dbReference type="InterPro" id="IPR036271">
    <property type="entry name" value="Tet_transcr_reg_TetR-rel_C_sf"/>
</dbReference>
<dbReference type="InterPro" id="IPR039538">
    <property type="entry name" value="BetI_C"/>
</dbReference>
<keyword evidence="11" id="KW-1185">Reference proteome</keyword>
<evidence type="ECO:0000313" key="11">
    <source>
        <dbReference type="Proteomes" id="UP001597327"/>
    </source>
</evidence>
<keyword evidence="4 7" id="KW-0238">DNA-binding</keyword>
<evidence type="ECO:0000256" key="8">
    <source>
        <dbReference type="PROSITE-ProRule" id="PRU00335"/>
    </source>
</evidence>
<protein>
    <recommendedName>
        <fullName evidence="7">HTH-type transcriptional regulator BetI</fullName>
    </recommendedName>
</protein>
<name>A0ABW4JTI0_9HYPH</name>
<feature type="DNA-binding region" description="H-T-H motif" evidence="7 8">
    <location>
        <begin position="31"/>
        <end position="50"/>
    </location>
</feature>
<dbReference type="InterPro" id="IPR009057">
    <property type="entry name" value="Homeodomain-like_sf"/>
</dbReference>
<accession>A0ABW4JTI0</accession>